<feature type="domain" description="SWIM-type" evidence="3">
    <location>
        <begin position="60"/>
        <end position="93"/>
    </location>
</feature>
<keyword evidence="1" id="KW-0863">Zinc-finger</keyword>
<dbReference type="InterPro" id="IPR007527">
    <property type="entry name" value="Znf_SWIM"/>
</dbReference>
<evidence type="ECO:0000259" key="3">
    <source>
        <dbReference type="PROSITE" id="PS50966"/>
    </source>
</evidence>
<proteinExistence type="predicted"/>
<gene>
    <name evidence="4" type="ORF">O9H85_19425</name>
</gene>
<sequence>MLKVQIPKNRMNVLIGHLRDDVSLPRLEKGWEYFHKGRVAGIELRHGVEIRALVRGAKPHEVQIDLDEFGKSECSCPADEPCEHMAAVIFSLYTPFARPELLLQQLKQAKLVKNRQQQARQTGGRQEKRQERLEAPVPKQLPSVWQRYFDQQFYGFALSQQHSIELFYSAAKEKLTPLSDGWPSPLQELYRLHLLLFVMRKIEQFYQETKTSYISYYIETGCRTVGHQCMEELQKLLPSLDVKALLAECPAHWKETIAAISETALSGKESPLSWLTVYRSIWWRMADKTDWTADERKRLKRLLGSKELMPRRRDALVMADAHFSVMEGKDEEARERMEQLGKREARDFFMYLHRFYEKSAWERMLAWLRWLLPALQRAQAEELRQFSQYWMEAVQQQEDDAEWVDVMVSLLPRTYQFYTAYLLKAGRLKAWVDLQLANRVSPVNLYSLDLQTLEKQDPALLLPLFHQAVDRCIAEKNRTAYATATKLLKKLHSIYKKLDREKVWEDYIYRFAAKYSRLRALQEELRKGKWIP</sequence>
<dbReference type="PROSITE" id="PS50966">
    <property type="entry name" value="ZF_SWIM"/>
    <property type="match status" value="1"/>
</dbReference>
<evidence type="ECO:0000313" key="5">
    <source>
        <dbReference type="Proteomes" id="UP001527882"/>
    </source>
</evidence>
<evidence type="ECO:0000313" key="4">
    <source>
        <dbReference type="EMBL" id="MCZ8514554.1"/>
    </source>
</evidence>
<reference evidence="4 5" key="1">
    <citation type="submission" date="2022-12" db="EMBL/GenBank/DDBJ databases">
        <title>Draft genome sequence of Paenibacillus sp. dW9.</title>
        <authorList>
            <person name="Choi E.-W."/>
            <person name="Kim D.-U."/>
        </authorList>
    </citation>
    <scope>NUCLEOTIDE SEQUENCE [LARGE SCALE GENOMIC DNA]</scope>
    <source>
        <strain evidence="5">dW9</strain>
    </source>
</reference>
<dbReference type="EMBL" id="JAQAGZ010000012">
    <property type="protein sequence ID" value="MCZ8514554.1"/>
    <property type="molecule type" value="Genomic_DNA"/>
</dbReference>
<dbReference type="RefSeq" id="WP_269883074.1">
    <property type="nucleotide sequence ID" value="NZ_JAQAGZ010000012.1"/>
</dbReference>
<comment type="caution">
    <text evidence="4">The sequence shown here is derived from an EMBL/GenBank/DDBJ whole genome shotgun (WGS) entry which is preliminary data.</text>
</comment>
<keyword evidence="1" id="KW-0479">Metal-binding</keyword>
<organism evidence="4 5">
    <name type="scientific">Paenibacillus gyeongsangnamensis</name>
    <dbReference type="NCBI Taxonomy" id="3388067"/>
    <lineage>
        <taxon>Bacteria</taxon>
        <taxon>Bacillati</taxon>
        <taxon>Bacillota</taxon>
        <taxon>Bacilli</taxon>
        <taxon>Bacillales</taxon>
        <taxon>Paenibacillaceae</taxon>
        <taxon>Paenibacillus</taxon>
    </lineage>
</organism>
<feature type="region of interest" description="Disordered" evidence="2">
    <location>
        <begin position="114"/>
        <end position="133"/>
    </location>
</feature>
<name>A0ABT4QCD1_9BACL</name>
<accession>A0ABT4QCD1</accession>
<dbReference type="Proteomes" id="UP001527882">
    <property type="component" value="Unassembled WGS sequence"/>
</dbReference>
<keyword evidence="5" id="KW-1185">Reference proteome</keyword>
<dbReference type="Pfam" id="PF04434">
    <property type="entry name" value="SWIM"/>
    <property type="match status" value="1"/>
</dbReference>
<feature type="compositionally biased region" description="Low complexity" evidence="2">
    <location>
        <begin position="114"/>
        <end position="124"/>
    </location>
</feature>
<evidence type="ECO:0000256" key="1">
    <source>
        <dbReference type="PROSITE-ProRule" id="PRU00325"/>
    </source>
</evidence>
<keyword evidence="1" id="KW-0862">Zinc</keyword>
<protein>
    <submittedName>
        <fullName evidence="4">SWIM zinc finger family protein</fullName>
    </submittedName>
</protein>
<evidence type="ECO:0000256" key="2">
    <source>
        <dbReference type="SAM" id="MobiDB-lite"/>
    </source>
</evidence>